<dbReference type="Proteomes" id="UP000254799">
    <property type="component" value="Unassembled WGS sequence"/>
</dbReference>
<evidence type="ECO:0000313" key="2">
    <source>
        <dbReference type="Proteomes" id="UP000254799"/>
    </source>
</evidence>
<accession>A0A377WD41</accession>
<dbReference type="EMBL" id="UGLC01000002">
    <property type="protein sequence ID" value="STT52756.1"/>
    <property type="molecule type" value="Genomic_DNA"/>
</dbReference>
<gene>
    <name evidence="1" type="ORF">NCTC8849_01303</name>
</gene>
<dbReference type="AlphaFoldDB" id="A0A377WD41"/>
<evidence type="ECO:0000313" key="1">
    <source>
        <dbReference type="EMBL" id="STT52756.1"/>
    </source>
</evidence>
<proteinExistence type="predicted"/>
<protein>
    <submittedName>
        <fullName evidence="1">Uncharacterized protein</fullName>
    </submittedName>
</protein>
<organism evidence="1 2">
    <name type="scientific">Klebsiella pneumoniae</name>
    <dbReference type="NCBI Taxonomy" id="573"/>
    <lineage>
        <taxon>Bacteria</taxon>
        <taxon>Pseudomonadati</taxon>
        <taxon>Pseudomonadota</taxon>
        <taxon>Gammaproteobacteria</taxon>
        <taxon>Enterobacterales</taxon>
        <taxon>Enterobacteriaceae</taxon>
        <taxon>Klebsiella/Raoultella group</taxon>
        <taxon>Klebsiella</taxon>
        <taxon>Klebsiella pneumoniae complex</taxon>
    </lineage>
</organism>
<reference evidence="1 2" key="1">
    <citation type="submission" date="2018-06" db="EMBL/GenBank/DDBJ databases">
        <authorList>
            <consortium name="Pathogen Informatics"/>
            <person name="Doyle S."/>
        </authorList>
    </citation>
    <scope>NUCLEOTIDE SEQUENCE [LARGE SCALE GENOMIC DNA]</scope>
    <source>
        <strain evidence="1 2">NCTC8849</strain>
    </source>
</reference>
<name>A0A377WD41_KLEPN</name>
<sequence>MPDEKKKRLNQKILVPSRRINMTNQNVRSTPVTFGLSCTVIRHVIQTCVILSVAVAC</sequence>